<dbReference type="SUPFAM" id="SSF88697">
    <property type="entry name" value="PUA domain-like"/>
    <property type="match status" value="1"/>
</dbReference>
<name>A0A1H9GDH6_9GAMM</name>
<gene>
    <name evidence="2" type="ORF">SAMN03080615_01620</name>
</gene>
<proteinExistence type="predicted"/>
<sequence>MKHHELKTDPDVFQLSWDGKKGYEIRLNDRDFQIGDILELKETRYSGKQMSEGKPLEYTGRCIGFPVASIISGYGLKDGWVILGTTDMENGVMKFVNMMIGALESGFVDDNRPSLAQIHQIARHHIKDNYGIDHPSITEEWGQYVTELCGIKPQEPSK</sequence>
<evidence type="ECO:0000313" key="3">
    <source>
        <dbReference type="Proteomes" id="UP000198749"/>
    </source>
</evidence>
<evidence type="ECO:0000259" key="1">
    <source>
        <dbReference type="Pfam" id="PF12961"/>
    </source>
</evidence>
<reference evidence="3" key="1">
    <citation type="submission" date="2016-10" db="EMBL/GenBank/DDBJ databases">
        <authorList>
            <person name="Varghese N."/>
            <person name="Submissions S."/>
        </authorList>
    </citation>
    <scope>NUCLEOTIDE SEQUENCE [LARGE SCALE GENOMIC DNA]</scope>
    <source>
        <strain evidence="3">DSM 18887</strain>
    </source>
</reference>
<dbReference type="InterPro" id="IPR015947">
    <property type="entry name" value="PUA-like_sf"/>
</dbReference>
<dbReference type="Gene3D" id="2.30.130.30">
    <property type="entry name" value="Hypothetical protein"/>
    <property type="match status" value="1"/>
</dbReference>
<evidence type="ECO:0000313" key="2">
    <source>
        <dbReference type="EMBL" id="SEQ48127.1"/>
    </source>
</evidence>
<dbReference type="EMBL" id="FOGB01000004">
    <property type="protein sequence ID" value="SEQ48127.1"/>
    <property type="molecule type" value="Genomic_DNA"/>
</dbReference>
<organism evidence="2 3">
    <name type="scientific">Amphritea atlantica</name>
    <dbReference type="NCBI Taxonomy" id="355243"/>
    <lineage>
        <taxon>Bacteria</taxon>
        <taxon>Pseudomonadati</taxon>
        <taxon>Pseudomonadota</taxon>
        <taxon>Gammaproteobacteria</taxon>
        <taxon>Oceanospirillales</taxon>
        <taxon>Oceanospirillaceae</taxon>
        <taxon>Amphritea</taxon>
    </lineage>
</organism>
<dbReference type="AlphaFoldDB" id="A0A1H9GDH6"/>
<dbReference type="InterPro" id="IPR039440">
    <property type="entry name" value="DUF3850"/>
</dbReference>
<dbReference type="Proteomes" id="UP000198749">
    <property type="component" value="Unassembled WGS sequence"/>
</dbReference>
<keyword evidence="3" id="KW-1185">Reference proteome</keyword>
<protein>
    <recommendedName>
        <fullName evidence="1">DUF3850 domain-containing protein</fullName>
    </recommendedName>
</protein>
<accession>A0A1H9GDH6</accession>
<dbReference type="Pfam" id="PF12961">
    <property type="entry name" value="DUF3850"/>
    <property type="match status" value="1"/>
</dbReference>
<dbReference type="STRING" id="355243.SAMN03080615_01620"/>
<dbReference type="OrthoDB" id="1700487at2"/>
<feature type="domain" description="DUF3850" evidence="1">
    <location>
        <begin position="4"/>
        <end position="84"/>
    </location>
</feature>
<dbReference type="RefSeq" id="WP_091356413.1">
    <property type="nucleotide sequence ID" value="NZ_AP025284.1"/>
</dbReference>